<dbReference type="OrthoDB" id="7492916at2759"/>
<accession>A0A8S1A266</accession>
<gene>
    <name evidence="1" type="ORF">APLA_LOCUS7401</name>
</gene>
<proteinExistence type="predicted"/>
<evidence type="ECO:0000313" key="2">
    <source>
        <dbReference type="Proteomes" id="UP000494106"/>
    </source>
</evidence>
<organism evidence="1 2">
    <name type="scientific">Arctia plantaginis</name>
    <name type="common">Wood tiger moth</name>
    <name type="synonym">Phalaena plantaginis</name>
    <dbReference type="NCBI Taxonomy" id="874455"/>
    <lineage>
        <taxon>Eukaryota</taxon>
        <taxon>Metazoa</taxon>
        <taxon>Ecdysozoa</taxon>
        <taxon>Arthropoda</taxon>
        <taxon>Hexapoda</taxon>
        <taxon>Insecta</taxon>
        <taxon>Pterygota</taxon>
        <taxon>Neoptera</taxon>
        <taxon>Endopterygota</taxon>
        <taxon>Lepidoptera</taxon>
        <taxon>Glossata</taxon>
        <taxon>Ditrysia</taxon>
        <taxon>Noctuoidea</taxon>
        <taxon>Erebidae</taxon>
        <taxon>Arctiinae</taxon>
        <taxon>Arctia</taxon>
    </lineage>
</organism>
<comment type="caution">
    <text evidence="1">The sequence shown here is derived from an EMBL/GenBank/DDBJ whole genome shotgun (WGS) entry which is preliminary data.</text>
</comment>
<protein>
    <submittedName>
        <fullName evidence="1">Uncharacterized protein</fullName>
    </submittedName>
</protein>
<dbReference type="AlphaFoldDB" id="A0A8S1A266"/>
<name>A0A8S1A266_ARCPL</name>
<dbReference type="EMBL" id="CADEBC010000498">
    <property type="protein sequence ID" value="CAB3238478.1"/>
    <property type="molecule type" value="Genomic_DNA"/>
</dbReference>
<sequence>MFTLFLLPLAHHDTLDDRALFGREVREVRHVSHGGRRQAATGARARRVLRCYARGARLCAPLWPEVYLIMPGGPMARTRLLTSAQVLIETGGRVRATGLTERLGELRGTTYMRAHINYAAIYVHNPLSSTAANIELLTSRPYLKMAWDYNKL</sequence>
<keyword evidence="2" id="KW-1185">Reference proteome</keyword>
<reference evidence="1 2" key="1">
    <citation type="submission" date="2020-04" db="EMBL/GenBank/DDBJ databases">
        <authorList>
            <person name="Wallbank WR R."/>
            <person name="Pardo Diaz C."/>
            <person name="Kozak K."/>
            <person name="Martin S."/>
            <person name="Jiggins C."/>
            <person name="Moest M."/>
            <person name="Warren A I."/>
            <person name="Byers J.R.P. K."/>
            <person name="Montejo-Kovacevich G."/>
            <person name="Yen C E."/>
        </authorList>
    </citation>
    <scope>NUCLEOTIDE SEQUENCE [LARGE SCALE GENOMIC DNA]</scope>
</reference>
<dbReference type="Proteomes" id="UP000494106">
    <property type="component" value="Unassembled WGS sequence"/>
</dbReference>
<evidence type="ECO:0000313" key="1">
    <source>
        <dbReference type="EMBL" id="CAB3238478.1"/>
    </source>
</evidence>